<gene>
    <name evidence="3" type="ORF">SAMN05444274_104376</name>
</gene>
<dbReference type="Pfam" id="PF13632">
    <property type="entry name" value="Glyco_trans_2_3"/>
    <property type="match status" value="1"/>
</dbReference>
<dbReference type="STRING" id="1484053.SAMN05444274_104376"/>
<organism evidence="3 4">
    <name type="scientific">Mariniphaga anaerophila</name>
    <dbReference type="NCBI Taxonomy" id="1484053"/>
    <lineage>
        <taxon>Bacteria</taxon>
        <taxon>Pseudomonadati</taxon>
        <taxon>Bacteroidota</taxon>
        <taxon>Bacteroidia</taxon>
        <taxon>Marinilabiliales</taxon>
        <taxon>Prolixibacteraceae</taxon>
        <taxon>Mariniphaga</taxon>
    </lineage>
</organism>
<evidence type="ECO:0000313" key="4">
    <source>
        <dbReference type="Proteomes" id="UP000184164"/>
    </source>
</evidence>
<accession>A0A1M5AKV8</accession>
<keyword evidence="1" id="KW-0472">Membrane</keyword>
<evidence type="ECO:0000259" key="2">
    <source>
        <dbReference type="Pfam" id="PF13632"/>
    </source>
</evidence>
<dbReference type="RefSeq" id="WP_073001495.1">
    <property type="nucleotide sequence ID" value="NZ_FQUM01000004.1"/>
</dbReference>
<proteinExistence type="predicted"/>
<sequence length="395" mass="45073">MFADKYLTKGAVPVLITEAPDENLGISVVIPCYREPDVLQTLNALYSCDLPESSTEVIILINHSEVASEETKIQNRNTKQELDRWISGHQKKGLMFFAVGPVELRKKWAGAGLARKKGMDEAIRRFNLSDRSGGIIVSLDADTLVEQNYLTEIERFFSENPLHVGATIAFSHQTEGVENRHLEGILFYEKYMAYYKMALEFTGYPWPMFTVGSAFAVTAGAYVKRGGMNRRQAGEDFYFLQNLAQFGRVGEIAGTTVHPSARLSDRVPFGTGPVLQKWMSGQEDLTKTYNFEAFADLKLFFDRKDRLFRISEKEFGTFKKELPDAVNAFITDDDFFADVSDLNANCSEISTFRKRFFQKFNAFKILKYLNFSHGEFYQKADLETQYLLLTKNFKK</sequence>
<feature type="domain" description="Glycosyltransferase 2-like" evidence="2">
    <location>
        <begin position="135"/>
        <end position="253"/>
    </location>
</feature>
<keyword evidence="1" id="KW-1133">Transmembrane helix</keyword>
<name>A0A1M5AKV8_9BACT</name>
<dbReference type="Gene3D" id="3.90.550.10">
    <property type="entry name" value="Spore Coat Polysaccharide Biosynthesis Protein SpsA, Chain A"/>
    <property type="match status" value="1"/>
</dbReference>
<dbReference type="SUPFAM" id="SSF53448">
    <property type="entry name" value="Nucleotide-diphospho-sugar transferases"/>
    <property type="match status" value="1"/>
</dbReference>
<dbReference type="Proteomes" id="UP000184164">
    <property type="component" value="Unassembled WGS sequence"/>
</dbReference>
<keyword evidence="1" id="KW-0812">Transmembrane</keyword>
<keyword evidence="4" id="KW-1185">Reference proteome</keyword>
<dbReference type="InterPro" id="IPR029044">
    <property type="entry name" value="Nucleotide-diphossugar_trans"/>
</dbReference>
<reference evidence="4" key="1">
    <citation type="submission" date="2016-11" db="EMBL/GenBank/DDBJ databases">
        <authorList>
            <person name="Varghese N."/>
            <person name="Submissions S."/>
        </authorList>
    </citation>
    <scope>NUCLEOTIDE SEQUENCE [LARGE SCALE GENOMIC DNA]</scope>
    <source>
        <strain evidence="4">DSM 26910</strain>
    </source>
</reference>
<keyword evidence="3" id="KW-0808">Transferase</keyword>
<dbReference type="EMBL" id="FQUM01000004">
    <property type="protein sequence ID" value="SHF30901.1"/>
    <property type="molecule type" value="Genomic_DNA"/>
</dbReference>
<dbReference type="OrthoDB" id="5391853at2"/>
<dbReference type="InterPro" id="IPR001173">
    <property type="entry name" value="Glyco_trans_2-like"/>
</dbReference>
<dbReference type="GO" id="GO:0016740">
    <property type="term" value="F:transferase activity"/>
    <property type="evidence" value="ECO:0007669"/>
    <property type="project" value="UniProtKB-KW"/>
</dbReference>
<feature type="transmembrane region" description="Helical" evidence="1">
    <location>
        <begin position="204"/>
        <end position="223"/>
    </location>
</feature>
<evidence type="ECO:0000313" key="3">
    <source>
        <dbReference type="EMBL" id="SHF30901.1"/>
    </source>
</evidence>
<dbReference type="AlphaFoldDB" id="A0A1M5AKV8"/>
<protein>
    <submittedName>
        <fullName evidence="3">Glycosyl transferase family 2</fullName>
    </submittedName>
</protein>
<evidence type="ECO:0000256" key="1">
    <source>
        <dbReference type="SAM" id="Phobius"/>
    </source>
</evidence>